<protein>
    <submittedName>
        <fullName evidence="2">Uncharacterized protein</fullName>
    </submittedName>
</protein>
<dbReference type="EMBL" id="JAYGHK010000145">
    <property type="protein sequence ID" value="MEA5610694.1"/>
    <property type="molecule type" value="Genomic_DNA"/>
</dbReference>
<accession>A0ABU5UWM8</accession>
<gene>
    <name evidence="2" type="ORF">VB695_21965</name>
</gene>
<evidence type="ECO:0000313" key="3">
    <source>
        <dbReference type="Proteomes" id="UP001303285"/>
    </source>
</evidence>
<evidence type="ECO:0000313" key="2">
    <source>
        <dbReference type="EMBL" id="MEA5610694.1"/>
    </source>
</evidence>
<proteinExistence type="predicted"/>
<dbReference type="Proteomes" id="UP001303285">
    <property type="component" value="Unassembled WGS sequence"/>
</dbReference>
<feature type="compositionally biased region" description="Basic and acidic residues" evidence="1">
    <location>
        <begin position="24"/>
        <end position="35"/>
    </location>
</feature>
<organism evidence="2 3">
    <name type="scientific">Nodularia spumigena UHCC 0060</name>
    <dbReference type="NCBI Taxonomy" id="3110300"/>
    <lineage>
        <taxon>Bacteria</taxon>
        <taxon>Bacillati</taxon>
        <taxon>Cyanobacteriota</taxon>
        <taxon>Cyanophyceae</taxon>
        <taxon>Nostocales</taxon>
        <taxon>Nodulariaceae</taxon>
        <taxon>Nodularia</taxon>
    </lineage>
</organism>
<keyword evidence="3" id="KW-1185">Reference proteome</keyword>
<feature type="region of interest" description="Disordered" evidence="1">
    <location>
        <begin position="12"/>
        <end position="44"/>
    </location>
</feature>
<comment type="caution">
    <text evidence="2">The sequence shown here is derived from an EMBL/GenBank/DDBJ whole genome shotgun (WGS) entry which is preliminary data.</text>
</comment>
<reference evidence="2 3" key="1">
    <citation type="submission" date="2023-12" db="EMBL/GenBank/DDBJ databases">
        <title>Baltic Sea Cyanobacteria.</title>
        <authorList>
            <person name="Delbaje E."/>
            <person name="Fewer D.P."/>
            <person name="Shishido T.K."/>
        </authorList>
    </citation>
    <scope>NUCLEOTIDE SEQUENCE [LARGE SCALE GENOMIC DNA]</scope>
    <source>
        <strain evidence="2 3">UHCC 0060</strain>
    </source>
</reference>
<evidence type="ECO:0000256" key="1">
    <source>
        <dbReference type="SAM" id="MobiDB-lite"/>
    </source>
</evidence>
<sequence length="44" mass="4965">MAIAIAEHLFRPTSQNRVAPDAKPPTHPELRERKLLALQQFSGK</sequence>
<name>A0ABU5UWM8_NODSP</name>